<evidence type="ECO:0000256" key="1">
    <source>
        <dbReference type="SAM" id="MobiDB-lite"/>
    </source>
</evidence>
<name>A0A8H4IXR0_9PEZI</name>
<keyword evidence="3" id="KW-1185">Reference proteome</keyword>
<feature type="region of interest" description="Disordered" evidence="1">
    <location>
        <begin position="61"/>
        <end position="154"/>
    </location>
</feature>
<gene>
    <name evidence="2" type="ORF">GTA08_BOTSDO04739</name>
</gene>
<accession>A0A8H4IXR0</accession>
<evidence type="ECO:0000313" key="2">
    <source>
        <dbReference type="EMBL" id="KAF4308257.1"/>
    </source>
</evidence>
<protein>
    <submittedName>
        <fullName evidence="2">Uncharacterized protein</fullName>
    </submittedName>
</protein>
<feature type="compositionally biased region" description="Acidic residues" evidence="1">
    <location>
        <begin position="139"/>
        <end position="154"/>
    </location>
</feature>
<dbReference type="AlphaFoldDB" id="A0A8H4IXR0"/>
<evidence type="ECO:0000313" key="3">
    <source>
        <dbReference type="Proteomes" id="UP000572817"/>
    </source>
</evidence>
<comment type="caution">
    <text evidence="2">The sequence shown here is derived from an EMBL/GenBank/DDBJ whole genome shotgun (WGS) entry which is preliminary data.</text>
</comment>
<feature type="compositionally biased region" description="Basic residues" evidence="1">
    <location>
        <begin position="103"/>
        <end position="112"/>
    </location>
</feature>
<dbReference type="OrthoDB" id="5418867at2759"/>
<sequence length="154" mass="16658">MPIKWTPEADAKLLLGILHVYDIKMSGDKLEQLNAFMGPECSGQSIPLHVLRLKKAAAAIGTNGTNGSAPATPKTPRSTKGGTKRKNMPGEDALSDDQESPIKKKAKSKTPKLKAPVDESESEERVRMPWGEIKQEASFFDDEVDAEGLGDDVV</sequence>
<reference evidence="2" key="1">
    <citation type="submission" date="2020-04" db="EMBL/GenBank/DDBJ databases">
        <title>Genome Assembly and Annotation of Botryosphaeria dothidea sdau 11-99, a Latent Pathogen of Apple Fruit Ring Rot in China.</title>
        <authorList>
            <person name="Yu C."/>
            <person name="Diao Y."/>
            <person name="Lu Q."/>
            <person name="Zhao J."/>
            <person name="Cui S."/>
            <person name="Peng C."/>
            <person name="He B."/>
            <person name="Liu H."/>
        </authorList>
    </citation>
    <scope>NUCLEOTIDE SEQUENCE [LARGE SCALE GENOMIC DNA]</scope>
    <source>
        <strain evidence="2">Sdau11-99</strain>
    </source>
</reference>
<proteinExistence type="predicted"/>
<organism evidence="2 3">
    <name type="scientific">Botryosphaeria dothidea</name>
    <dbReference type="NCBI Taxonomy" id="55169"/>
    <lineage>
        <taxon>Eukaryota</taxon>
        <taxon>Fungi</taxon>
        <taxon>Dikarya</taxon>
        <taxon>Ascomycota</taxon>
        <taxon>Pezizomycotina</taxon>
        <taxon>Dothideomycetes</taxon>
        <taxon>Dothideomycetes incertae sedis</taxon>
        <taxon>Botryosphaeriales</taxon>
        <taxon>Botryosphaeriaceae</taxon>
        <taxon>Botryosphaeria</taxon>
    </lineage>
</organism>
<feature type="compositionally biased region" description="Polar residues" evidence="1">
    <location>
        <begin position="62"/>
        <end position="81"/>
    </location>
</feature>
<dbReference type="Proteomes" id="UP000572817">
    <property type="component" value="Unassembled WGS sequence"/>
</dbReference>
<dbReference type="EMBL" id="WWBZ02000022">
    <property type="protein sequence ID" value="KAF4308257.1"/>
    <property type="molecule type" value="Genomic_DNA"/>
</dbReference>